<evidence type="ECO:0000256" key="2">
    <source>
        <dbReference type="ARBA" id="ARBA00022692"/>
    </source>
</evidence>
<feature type="transmembrane region" description="Helical" evidence="5">
    <location>
        <begin position="315"/>
        <end position="340"/>
    </location>
</feature>
<keyword evidence="3 5" id="KW-1133">Transmembrane helix</keyword>
<evidence type="ECO:0000256" key="5">
    <source>
        <dbReference type="SAM" id="Phobius"/>
    </source>
</evidence>
<reference evidence="7 8" key="1">
    <citation type="submission" date="2022-04" db="EMBL/GenBank/DDBJ databases">
        <title>Chromosome-level reference genomes for two strains of Caenorhabditis briggsae: an improved platform for comparative genomics.</title>
        <authorList>
            <person name="Stevens L."/>
            <person name="Andersen E."/>
        </authorList>
    </citation>
    <scope>NUCLEOTIDE SEQUENCE [LARGE SCALE GENOMIC DNA]</scope>
    <source>
        <strain evidence="7">VX34</strain>
        <tissue evidence="7">Whole-organism</tissue>
    </source>
</reference>
<feature type="transmembrane region" description="Helical" evidence="5">
    <location>
        <begin position="564"/>
        <end position="586"/>
    </location>
</feature>
<protein>
    <recommendedName>
        <fullName evidence="6">G-protein coupled receptors family 1 profile domain-containing protein</fullName>
    </recommendedName>
</protein>
<organism evidence="7 8">
    <name type="scientific">Caenorhabditis briggsae</name>
    <dbReference type="NCBI Taxonomy" id="6238"/>
    <lineage>
        <taxon>Eukaryota</taxon>
        <taxon>Metazoa</taxon>
        <taxon>Ecdysozoa</taxon>
        <taxon>Nematoda</taxon>
        <taxon>Chromadorea</taxon>
        <taxon>Rhabditida</taxon>
        <taxon>Rhabditina</taxon>
        <taxon>Rhabditomorpha</taxon>
        <taxon>Rhabditoidea</taxon>
        <taxon>Rhabditidae</taxon>
        <taxon>Peloderinae</taxon>
        <taxon>Caenorhabditis</taxon>
    </lineage>
</organism>
<feature type="domain" description="G-protein coupled receptors family 1 profile" evidence="6">
    <location>
        <begin position="75"/>
        <end position="335"/>
    </location>
</feature>
<evidence type="ECO:0000256" key="3">
    <source>
        <dbReference type="ARBA" id="ARBA00022989"/>
    </source>
</evidence>
<sequence length="873" mass="100097">MEELLSLDFINASTTLEGSTTTVSSITSIVTVPTSVPTTEAYAEYEECYNDPMFTIFTYTVDDMLLAASMAATVFNVMVIFCAIKLFKRSGDTMHLFILNMTIGDLVLTIFCHPNELLIRKHDFLQQKHLCAVVHYFNWIGLAVSGLSLTLLNVDKLIYFRWPLNYDRSMSKRRAGMFCIAIWVLSIGFVSYCWLFKIVYIYHQDCSLQVSMAPNKKFFYEIFTMLFCVLPVTSSLIVSIYLFNLTRSKRNAPNVGDPSVMKNKVLAQVKSLAFIFATTTWTSCSLLPYRIVNLARIHLFTWSELSCEGKQRMNWIAWILVYLLTLNPIINPLITSLIYAPYRLTIKKFLVNIPVGTRFLYNNQPEGALQSDSSFASIRRNRNRRSSCTELASLRQSTEVVRISMSEPPVTPMKSDDGFTFDPNPAPTAVEKKNQVQVPVKMPHSATRRVVETMPSGTWNDFTDLPAEYASQIAAVHQLPRCYHSMNFVYFATTMDDMLIAFCLVATVINFLVVSCSFKLFMKKGDTLHLFILNMTLGDSILTLFCHPYELLARRYSGIQVHSLTVLLNFANWVGLAVSGLSLTLLNVDKLIFFCWPFKYDIWMSYFRAKMFCYATWAISIGFATYYWMYSYIYFINTKLNMKQRFEIQFIFLSVFVNEGQLSPINRFFYEAFTIIFCVIPIVSSLMVSCYLYNLTMTKRKLDIRSTNAIKSEKKATSFAFIFATTLWTSCSLLPYRVANLARIHVITWPTLDCESKQILSWITWSLLYMLIMNPIINPFITAFAYAPYRQMIANIFLRHGRSGYSDNVSHKNRENQSNGFLTVPTIELKEIKPKEIFAITPKSIPRAPLAKFSSRCSCGSLENSVDVKCIRL</sequence>
<feature type="transmembrane region" description="Helical" evidence="5">
    <location>
        <begin position="175"/>
        <end position="202"/>
    </location>
</feature>
<dbReference type="PROSITE" id="PS50262">
    <property type="entry name" value="G_PROTEIN_RECEP_F1_2"/>
    <property type="match status" value="2"/>
</dbReference>
<feature type="transmembrane region" description="Helical" evidence="5">
    <location>
        <begin position="136"/>
        <end position="154"/>
    </location>
</feature>
<evidence type="ECO:0000259" key="6">
    <source>
        <dbReference type="PROSITE" id="PS50262"/>
    </source>
</evidence>
<evidence type="ECO:0000313" key="7">
    <source>
        <dbReference type="EMBL" id="UMM42139.1"/>
    </source>
</evidence>
<proteinExistence type="predicted"/>
<feature type="transmembrane region" description="Helical" evidence="5">
    <location>
        <begin position="672"/>
        <end position="695"/>
    </location>
</feature>
<evidence type="ECO:0000256" key="4">
    <source>
        <dbReference type="ARBA" id="ARBA00023136"/>
    </source>
</evidence>
<dbReference type="GO" id="GO:0008188">
    <property type="term" value="F:neuropeptide receptor activity"/>
    <property type="evidence" value="ECO:0007669"/>
    <property type="project" value="InterPro"/>
</dbReference>
<keyword evidence="4 5" id="KW-0472">Membrane</keyword>
<feature type="transmembrane region" description="Helical" evidence="5">
    <location>
        <begin position="64"/>
        <end position="84"/>
    </location>
</feature>
<keyword evidence="8" id="KW-1185">Reference proteome</keyword>
<gene>
    <name evidence="7" type="ORF">L5515_018082</name>
</gene>
<dbReference type="Proteomes" id="UP000829354">
    <property type="component" value="Chromosome X"/>
</dbReference>
<dbReference type="InterPro" id="IPR000276">
    <property type="entry name" value="GPCR_Rhodpsn"/>
</dbReference>
<dbReference type="Pfam" id="PF00001">
    <property type="entry name" value="7tm_1"/>
    <property type="match status" value="2"/>
</dbReference>
<dbReference type="EMBL" id="CP092625">
    <property type="protein sequence ID" value="UMM42139.1"/>
    <property type="molecule type" value="Genomic_DNA"/>
</dbReference>
<dbReference type="PANTHER" id="PTHR21643:SF3">
    <property type="entry name" value="G-PROTEIN COUPLED RECEPTORS FAMILY 1 PROFILE DOMAIN-CONTAINING PROTEIN"/>
    <property type="match status" value="1"/>
</dbReference>
<feature type="transmembrane region" description="Helical" evidence="5">
    <location>
        <begin position="96"/>
        <end position="116"/>
    </location>
</feature>
<feature type="transmembrane region" description="Helical" evidence="5">
    <location>
        <begin position="759"/>
        <end position="789"/>
    </location>
</feature>
<feature type="transmembrane region" description="Helical" evidence="5">
    <location>
        <begin position="716"/>
        <end position="739"/>
    </location>
</feature>
<comment type="subcellular location">
    <subcellularLocation>
        <location evidence="1">Membrane</location>
    </subcellularLocation>
</comment>
<feature type="transmembrane region" description="Helical" evidence="5">
    <location>
        <begin position="606"/>
        <end position="628"/>
    </location>
</feature>
<evidence type="ECO:0000256" key="1">
    <source>
        <dbReference type="ARBA" id="ARBA00004370"/>
    </source>
</evidence>
<dbReference type="Gene3D" id="1.20.1070.10">
    <property type="entry name" value="Rhodopsin 7-helix transmembrane proteins"/>
    <property type="match status" value="2"/>
</dbReference>
<feature type="transmembrane region" description="Helical" evidence="5">
    <location>
        <begin position="222"/>
        <end position="243"/>
    </location>
</feature>
<dbReference type="CDD" id="cd00637">
    <property type="entry name" value="7tm_classA_rhodopsin-like"/>
    <property type="match status" value="2"/>
</dbReference>
<dbReference type="InterPro" id="IPR039952">
    <property type="entry name" value="Aex-2"/>
</dbReference>
<accession>A0AAE9JR32</accession>
<dbReference type="PANTHER" id="PTHR21643">
    <property type="entry name" value="G-PROTEIN COUPLED RECEPTORS FAMILY 1 PROFILE DOMAIN-CONTAINING PROTEIN-RELATED"/>
    <property type="match status" value="1"/>
</dbReference>
<feature type="transmembrane region" description="Helical" evidence="5">
    <location>
        <begin position="528"/>
        <end position="552"/>
    </location>
</feature>
<evidence type="ECO:0000313" key="8">
    <source>
        <dbReference type="Proteomes" id="UP000829354"/>
    </source>
</evidence>
<dbReference type="SUPFAM" id="SSF81321">
    <property type="entry name" value="Family A G protein-coupled receptor-like"/>
    <property type="match status" value="2"/>
</dbReference>
<feature type="domain" description="G-protein coupled receptors family 1 profile" evidence="6">
    <location>
        <begin position="506"/>
        <end position="782"/>
    </location>
</feature>
<keyword evidence="2 5" id="KW-0812">Transmembrane</keyword>
<dbReference type="InterPro" id="IPR017452">
    <property type="entry name" value="GPCR_Rhodpsn_7TM"/>
</dbReference>
<dbReference type="FunFam" id="1.20.1070.10:FF:000969">
    <property type="entry name" value="G-protein coupled receptor aex-2"/>
    <property type="match status" value="1"/>
</dbReference>
<dbReference type="GO" id="GO:0016020">
    <property type="term" value="C:membrane"/>
    <property type="evidence" value="ECO:0007669"/>
    <property type="project" value="UniProtKB-SubCell"/>
</dbReference>
<feature type="transmembrane region" description="Helical" evidence="5">
    <location>
        <begin position="499"/>
        <end position="522"/>
    </location>
</feature>
<name>A0AAE9JR32_CAEBR</name>
<dbReference type="AlphaFoldDB" id="A0AAE9JR32"/>